<feature type="compositionally biased region" description="Basic and acidic residues" evidence="1">
    <location>
        <begin position="35"/>
        <end position="44"/>
    </location>
</feature>
<evidence type="ECO:0000313" key="2">
    <source>
        <dbReference type="EMBL" id="KAE8350620.1"/>
    </source>
</evidence>
<protein>
    <submittedName>
        <fullName evidence="2">Uncharacterized protein</fullName>
    </submittedName>
</protein>
<reference evidence="3" key="1">
    <citation type="submission" date="2019-04" db="EMBL/GenBank/DDBJ databases">
        <title>Friends and foes A comparative genomics studyof 23 Aspergillus species from section Flavi.</title>
        <authorList>
            <consortium name="DOE Joint Genome Institute"/>
            <person name="Kjaerbolling I."/>
            <person name="Vesth T."/>
            <person name="Frisvad J.C."/>
            <person name="Nybo J.L."/>
            <person name="Theobald S."/>
            <person name="Kildgaard S."/>
            <person name="Isbrandt T."/>
            <person name="Kuo A."/>
            <person name="Sato A."/>
            <person name="Lyhne E.K."/>
            <person name="Kogle M.E."/>
            <person name="Wiebenga A."/>
            <person name="Kun R.S."/>
            <person name="Lubbers R.J."/>
            <person name="Makela M.R."/>
            <person name="Barry K."/>
            <person name="Chovatia M."/>
            <person name="Clum A."/>
            <person name="Daum C."/>
            <person name="Haridas S."/>
            <person name="He G."/>
            <person name="LaButti K."/>
            <person name="Lipzen A."/>
            <person name="Mondo S."/>
            <person name="Riley R."/>
            <person name="Salamov A."/>
            <person name="Simmons B.A."/>
            <person name="Magnuson J.K."/>
            <person name="Henrissat B."/>
            <person name="Mortensen U.H."/>
            <person name="Larsen T.O."/>
            <person name="Devries R.P."/>
            <person name="Grigoriev I.V."/>
            <person name="Machida M."/>
            <person name="Baker S.E."/>
            <person name="Andersen M.R."/>
        </authorList>
    </citation>
    <scope>NUCLEOTIDE SEQUENCE [LARGE SCALE GENOMIC DNA]</scope>
    <source>
        <strain evidence="3">CBS 553.77</strain>
    </source>
</reference>
<dbReference type="Proteomes" id="UP000327118">
    <property type="component" value="Unassembled WGS sequence"/>
</dbReference>
<feature type="region of interest" description="Disordered" evidence="1">
    <location>
        <begin position="30"/>
        <end position="51"/>
    </location>
</feature>
<organism evidence="2 3">
    <name type="scientific">Aspergillus coremiiformis</name>
    <dbReference type="NCBI Taxonomy" id="138285"/>
    <lineage>
        <taxon>Eukaryota</taxon>
        <taxon>Fungi</taxon>
        <taxon>Dikarya</taxon>
        <taxon>Ascomycota</taxon>
        <taxon>Pezizomycotina</taxon>
        <taxon>Eurotiomycetes</taxon>
        <taxon>Eurotiomycetidae</taxon>
        <taxon>Eurotiales</taxon>
        <taxon>Aspergillaceae</taxon>
        <taxon>Aspergillus</taxon>
        <taxon>Aspergillus subgen. Circumdati</taxon>
    </lineage>
</organism>
<dbReference type="OrthoDB" id="5286775at2759"/>
<gene>
    <name evidence="2" type="ORF">BDV28DRAFT_35650</name>
</gene>
<evidence type="ECO:0000256" key="1">
    <source>
        <dbReference type="SAM" id="MobiDB-lite"/>
    </source>
</evidence>
<proteinExistence type="predicted"/>
<name>A0A5N6Z3R4_9EURO</name>
<dbReference type="AlphaFoldDB" id="A0A5N6Z3R4"/>
<sequence length="491" mass="54875">MKARRPRVNSDELYRSLNSDVRLRTVKKKTMARKGKYDLPKSDPDGGEADTGILKDLAATQPFTRNNFGYTSNETTHYIPSLTCVSVEAPKDNTPTADVWHHDGAPSDTALSLINPMSNILSVTHDNGRSFSEPARAPPSPWTNYSDSKTKLDSEKVTSSLEQPTAWKKSPSPDNKVIFKTEISDNEEFDRSTFRVSQNEKCTVDFEFSAEKARRWADAIDVPEGLYNEEEKDLFFRLAMRGFEALIPEQWKSDFRTLPDTLFSDAEDDLKPLIQAFKTPTTYAIKSLANLFSLGGRVRDCRVIKKGPEILIKTTIMQYIRWALCDTNLDAKPDAIPVYVIYAQKKGEATLDAVKKLNGRLQLLASRYRKALNMTAPDEDQNSTSLQPNRNDDGSTDALLPHPLLIGFIICGPILAILTLGTEPPSAPEDTDSKFISQFDFEDIGHDVWNSLAVAIAVMKIRKTMMRLSNEGLGGFVRPPRGTESTRGVDL</sequence>
<feature type="region of interest" description="Disordered" evidence="1">
    <location>
        <begin position="125"/>
        <end position="172"/>
    </location>
</feature>
<accession>A0A5N6Z3R4</accession>
<evidence type="ECO:0000313" key="3">
    <source>
        <dbReference type="Proteomes" id="UP000327118"/>
    </source>
</evidence>
<keyword evidence="3" id="KW-1185">Reference proteome</keyword>
<dbReference type="EMBL" id="ML739214">
    <property type="protein sequence ID" value="KAE8350620.1"/>
    <property type="molecule type" value="Genomic_DNA"/>
</dbReference>